<organism evidence="6 7">
    <name type="scientific">Gryllotalpicola koreensis</name>
    <dbReference type="NCBI Taxonomy" id="993086"/>
    <lineage>
        <taxon>Bacteria</taxon>
        <taxon>Bacillati</taxon>
        <taxon>Actinomycetota</taxon>
        <taxon>Actinomycetes</taxon>
        <taxon>Micrococcales</taxon>
        <taxon>Microbacteriaceae</taxon>
        <taxon>Gryllotalpicola</taxon>
    </lineage>
</organism>
<evidence type="ECO:0000256" key="2">
    <source>
        <dbReference type="ARBA" id="ARBA00023125"/>
    </source>
</evidence>
<proteinExistence type="predicted"/>
<name>A0ABP7ZQK6_9MICO</name>
<reference evidence="7" key="1">
    <citation type="journal article" date="2019" name="Int. J. Syst. Evol. Microbiol.">
        <title>The Global Catalogue of Microorganisms (GCM) 10K type strain sequencing project: providing services to taxonomists for standard genome sequencing and annotation.</title>
        <authorList>
            <consortium name="The Broad Institute Genomics Platform"/>
            <consortium name="The Broad Institute Genome Sequencing Center for Infectious Disease"/>
            <person name="Wu L."/>
            <person name="Ma J."/>
        </authorList>
    </citation>
    <scope>NUCLEOTIDE SEQUENCE [LARGE SCALE GENOMIC DNA]</scope>
    <source>
        <strain evidence="7">JCM 17591</strain>
    </source>
</reference>
<dbReference type="Pfam" id="PF00440">
    <property type="entry name" value="TetR_N"/>
    <property type="match status" value="1"/>
</dbReference>
<dbReference type="Gene3D" id="1.10.357.10">
    <property type="entry name" value="Tetracycline Repressor, domain 2"/>
    <property type="match status" value="1"/>
</dbReference>
<feature type="DNA-binding region" description="H-T-H motif" evidence="4">
    <location>
        <begin position="39"/>
        <end position="58"/>
    </location>
</feature>
<dbReference type="InterPro" id="IPR036271">
    <property type="entry name" value="Tet_transcr_reg_TetR-rel_C_sf"/>
</dbReference>
<comment type="caution">
    <text evidence="6">The sequence shown here is derived from an EMBL/GenBank/DDBJ whole genome shotgun (WGS) entry which is preliminary data.</text>
</comment>
<evidence type="ECO:0000313" key="6">
    <source>
        <dbReference type="EMBL" id="GAA4167986.1"/>
    </source>
</evidence>
<sequence length="205" mass="22234">MTKQAAIDPKQRRRGAELHRAIEDAAWAELVQHGYDGFTMDGVAARAGTSKPVIYRRWPSRAALVIDTVTHHRSQSAPPSTTGRLGEDLIALLAHLAAPFNGETGPVLRGLMIDTLRDPELGGMAHDLLDDSPEAAGITTLLGRAVTRGEVAAERLTPVVLSLPLTLLRHEVLVNGIPISPRFIERIVTELLLPLLTSPIDSRCR</sequence>
<evidence type="ECO:0000256" key="1">
    <source>
        <dbReference type="ARBA" id="ARBA00023015"/>
    </source>
</evidence>
<evidence type="ECO:0000256" key="4">
    <source>
        <dbReference type="PROSITE-ProRule" id="PRU00335"/>
    </source>
</evidence>
<protein>
    <submittedName>
        <fullName evidence="6">TetR/AcrR family transcriptional regulator</fullName>
    </submittedName>
</protein>
<feature type="domain" description="HTH tetR-type" evidence="5">
    <location>
        <begin position="16"/>
        <end position="76"/>
    </location>
</feature>
<keyword evidence="7" id="KW-1185">Reference proteome</keyword>
<dbReference type="Pfam" id="PF16859">
    <property type="entry name" value="TetR_C_11"/>
    <property type="match status" value="1"/>
</dbReference>
<dbReference type="SUPFAM" id="SSF46689">
    <property type="entry name" value="Homeodomain-like"/>
    <property type="match status" value="1"/>
</dbReference>
<evidence type="ECO:0000256" key="3">
    <source>
        <dbReference type="ARBA" id="ARBA00023163"/>
    </source>
</evidence>
<dbReference type="InterPro" id="IPR011075">
    <property type="entry name" value="TetR_C"/>
</dbReference>
<dbReference type="Proteomes" id="UP001501079">
    <property type="component" value="Unassembled WGS sequence"/>
</dbReference>
<dbReference type="SUPFAM" id="SSF48498">
    <property type="entry name" value="Tetracyclin repressor-like, C-terminal domain"/>
    <property type="match status" value="1"/>
</dbReference>
<dbReference type="EMBL" id="BAABBW010000001">
    <property type="protein sequence ID" value="GAA4167986.1"/>
    <property type="molecule type" value="Genomic_DNA"/>
</dbReference>
<dbReference type="PANTHER" id="PTHR30055">
    <property type="entry name" value="HTH-TYPE TRANSCRIPTIONAL REGULATOR RUTR"/>
    <property type="match status" value="1"/>
</dbReference>
<evidence type="ECO:0000259" key="5">
    <source>
        <dbReference type="PROSITE" id="PS50977"/>
    </source>
</evidence>
<dbReference type="InterPro" id="IPR001647">
    <property type="entry name" value="HTH_TetR"/>
</dbReference>
<dbReference type="InterPro" id="IPR050109">
    <property type="entry name" value="HTH-type_TetR-like_transc_reg"/>
</dbReference>
<keyword evidence="2 4" id="KW-0238">DNA-binding</keyword>
<accession>A0ABP7ZQK6</accession>
<keyword evidence="3" id="KW-0804">Transcription</keyword>
<dbReference type="Gene3D" id="1.10.10.60">
    <property type="entry name" value="Homeodomain-like"/>
    <property type="match status" value="1"/>
</dbReference>
<dbReference type="InterPro" id="IPR009057">
    <property type="entry name" value="Homeodomain-like_sf"/>
</dbReference>
<dbReference type="RefSeq" id="WP_344751445.1">
    <property type="nucleotide sequence ID" value="NZ_BAABBW010000001.1"/>
</dbReference>
<evidence type="ECO:0000313" key="7">
    <source>
        <dbReference type="Proteomes" id="UP001501079"/>
    </source>
</evidence>
<gene>
    <name evidence="6" type="ORF">GCM10022287_02420</name>
</gene>
<dbReference type="PANTHER" id="PTHR30055:SF148">
    <property type="entry name" value="TETR-FAMILY TRANSCRIPTIONAL REGULATOR"/>
    <property type="match status" value="1"/>
</dbReference>
<dbReference type="PROSITE" id="PS50977">
    <property type="entry name" value="HTH_TETR_2"/>
    <property type="match status" value="1"/>
</dbReference>
<keyword evidence="1" id="KW-0805">Transcription regulation</keyword>